<proteinExistence type="predicted"/>
<dbReference type="Proteomes" id="UP000824120">
    <property type="component" value="Chromosome 11"/>
</dbReference>
<evidence type="ECO:0000313" key="1">
    <source>
        <dbReference type="EMBL" id="KAG5575123.1"/>
    </source>
</evidence>
<keyword evidence="2" id="KW-1185">Reference proteome</keyword>
<sequence length="110" mass="11666">MDTYIGNALPIAVEEPRSNCERTEADIYSRLCAEQTRSNLLVPFDALHKMVLGQGGPAIFVLSARTLPMAEVGFGFSSAVPSTVCSIIQGHGIGGQRNLGLICYPVAGEV</sequence>
<protein>
    <submittedName>
        <fullName evidence="1">Uncharacterized protein</fullName>
    </submittedName>
</protein>
<evidence type="ECO:0000313" key="2">
    <source>
        <dbReference type="Proteomes" id="UP000824120"/>
    </source>
</evidence>
<dbReference type="EMBL" id="JACXVP010000011">
    <property type="protein sequence ID" value="KAG5575123.1"/>
    <property type="molecule type" value="Genomic_DNA"/>
</dbReference>
<accession>A0A9J5WH40</accession>
<dbReference type="AlphaFoldDB" id="A0A9J5WH40"/>
<comment type="caution">
    <text evidence="1">The sequence shown here is derived from an EMBL/GenBank/DDBJ whole genome shotgun (WGS) entry which is preliminary data.</text>
</comment>
<organism evidence="1 2">
    <name type="scientific">Solanum commersonii</name>
    <name type="common">Commerson's wild potato</name>
    <name type="synonym">Commerson's nightshade</name>
    <dbReference type="NCBI Taxonomy" id="4109"/>
    <lineage>
        <taxon>Eukaryota</taxon>
        <taxon>Viridiplantae</taxon>
        <taxon>Streptophyta</taxon>
        <taxon>Embryophyta</taxon>
        <taxon>Tracheophyta</taxon>
        <taxon>Spermatophyta</taxon>
        <taxon>Magnoliopsida</taxon>
        <taxon>eudicotyledons</taxon>
        <taxon>Gunneridae</taxon>
        <taxon>Pentapetalae</taxon>
        <taxon>asterids</taxon>
        <taxon>lamiids</taxon>
        <taxon>Solanales</taxon>
        <taxon>Solanaceae</taxon>
        <taxon>Solanoideae</taxon>
        <taxon>Solaneae</taxon>
        <taxon>Solanum</taxon>
    </lineage>
</organism>
<reference evidence="1 2" key="1">
    <citation type="submission" date="2020-09" db="EMBL/GenBank/DDBJ databases">
        <title>De no assembly of potato wild relative species, Solanum commersonii.</title>
        <authorList>
            <person name="Cho K."/>
        </authorList>
    </citation>
    <scope>NUCLEOTIDE SEQUENCE [LARGE SCALE GENOMIC DNA]</scope>
    <source>
        <strain evidence="1">LZ3.2</strain>
        <tissue evidence="1">Leaf</tissue>
    </source>
</reference>
<name>A0A9J5WH40_SOLCO</name>
<gene>
    <name evidence="1" type="ORF">H5410_055257</name>
</gene>